<dbReference type="GO" id="GO:0000209">
    <property type="term" value="P:protein polyubiquitination"/>
    <property type="evidence" value="ECO:0007669"/>
    <property type="project" value="TreeGrafter"/>
</dbReference>
<dbReference type="InterPro" id="IPR014756">
    <property type="entry name" value="Ig_E-set"/>
</dbReference>
<dbReference type="Pfam" id="PF01436">
    <property type="entry name" value="NHL"/>
    <property type="match status" value="6"/>
</dbReference>
<dbReference type="Gene3D" id="2.120.10.30">
    <property type="entry name" value="TolB, C-terminal domain"/>
    <property type="match status" value="3"/>
</dbReference>
<feature type="repeat" description="NHL" evidence="7">
    <location>
        <begin position="742"/>
        <end position="774"/>
    </location>
</feature>
<feature type="repeat" description="NHL" evidence="7">
    <location>
        <begin position="875"/>
        <end position="907"/>
    </location>
</feature>
<dbReference type="GO" id="GO:0000932">
    <property type="term" value="C:P-body"/>
    <property type="evidence" value="ECO:0007669"/>
    <property type="project" value="UniProtKB-SubCell"/>
</dbReference>
<organism evidence="10 11">
    <name type="scientific">Trichostrongylus colubriformis</name>
    <name type="common">Black scour worm</name>
    <dbReference type="NCBI Taxonomy" id="6319"/>
    <lineage>
        <taxon>Eukaryota</taxon>
        <taxon>Metazoa</taxon>
        <taxon>Ecdysozoa</taxon>
        <taxon>Nematoda</taxon>
        <taxon>Chromadorea</taxon>
        <taxon>Rhabditida</taxon>
        <taxon>Rhabditina</taxon>
        <taxon>Rhabditomorpha</taxon>
        <taxon>Strongyloidea</taxon>
        <taxon>Trichostrongylidae</taxon>
        <taxon>Trichostrongylus</taxon>
    </lineage>
</organism>
<dbReference type="GO" id="GO:0008270">
    <property type="term" value="F:zinc ion binding"/>
    <property type="evidence" value="ECO:0007669"/>
    <property type="project" value="UniProtKB-KW"/>
</dbReference>
<dbReference type="SUPFAM" id="SSF81296">
    <property type="entry name" value="E set domains"/>
    <property type="match status" value="1"/>
</dbReference>
<dbReference type="InterPro" id="IPR013783">
    <property type="entry name" value="Ig-like_fold"/>
</dbReference>
<dbReference type="SMART" id="SM00557">
    <property type="entry name" value="IG_FLMN"/>
    <property type="match status" value="1"/>
</dbReference>
<evidence type="ECO:0000259" key="9">
    <source>
        <dbReference type="PROSITE" id="PS50119"/>
    </source>
</evidence>
<dbReference type="InterPro" id="IPR000315">
    <property type="entry name" value="Znf_B-box"/>
</dbReference>
<dbReference type="InterPro" id="IPR050952">
    <property type="entry name" value="TRIM-NHL_E3_ligases"/>
</dbReference>
<feature type="region of interest" description="Disordered" evidence="8">
    <location>
        <begin position="1"/>
        <end position="34"/>
    </location>
</feature>
<reference evidence="10 11" key="1">
    <citation type="submission" date="2019-10" db="EMBL/GenBank/DDBJ databases">
        <title>Assembly and Annotation for the nematode Trichostrongylus colubriformis.</title>
        <authorList>
            <person name="Martin J."/>
        </authorList>
    </citation>
    <scope>NUCLEOTIDE SEQUENCE [LARGE SCALE GENOMIC DNA]</scope>
    <source>
        <strain evidence="10">G859</strain>
        <tissue evidence="10">Whole worm</tissue>
    </source>
</reference>
<evidence type="ECO:0000256" key="4">
    <source>
        <dbReference type="ARBA" id="ARBA00022833"/>
    </source>
</evidence>
<dbReference type="PROSITE" id="PS50194">
    <property type="entry name" value="FILAMIN_REPEAT"/>
    <property type="match status" value="1"/>
</dbReference>
<evidence type="ECO:0000256" key="5">
    <source>
        <dbReference type="PROSITE-ProRule" id="PRU00024"/>
    </source>
</evidence>
<feature type="compositionally biased region" description="Basic and acidic residues" evidence="8">
    <location>
        <begin position="1"/>
        <end position="10"/>
    </location>
</feature>
<dbReference type="InterPro" id="IPR001258">
    <property type="entry name" value="NHL_repeat"/>
</dbReference>
<dbReference type="PROSITE" id="PS51125">
    <property type="entry name" value="NHL"/>
    <property type="match status" value="6"/>
</dbReference>
<feature type="repeat" description="Filamin" evidence="6">
    <location>
        <begin position="499"/>
        <end position="569"/>
    </location>
</feature>
<feature type="region of interest" description="Disordered" evidence="8">
    <location>
        <begin position="853"/>
        <end position="883"/>
    </location>
</feature>
<keyword evidence="11" id="KW-1185">Reference proteome</keyword>
<dbReference type="CDD" id="cd14954">
    <property type="entry name" value="NHL_TRIM71_like"/>
    <property type="match status" value="1"/>
</dbReference>
<evidence type="ECO:0000256" key="6">
    <source>
        <dbReference type="PROSITE-ProRule" id="PRU00087"/>
    </source>
</evidence>
<accession>A0AAN8F0K0</accession>
<dbReference type="InterPro" id="IPR017868">
    <property type="entry name" value="Filamin/ABP280_repeat-like"/>
</dbReference>
<dbReference type="FunFam" id="2.120.10.30:FF:000129">
    <property type="entry name" value="CRE-LIN-41 protein"/>
    <property type="match status" value="1"/>
</dbReference>
<feature type="repeat" description="NHL" evidence="7">
    <location>
        <begin position="596"/>
        <end position="632"/>
    </location>
</feature>
<dbReference type="PROSITE" id="PS50119">
    <property type="entry name" value="ZF_BBOX"/>
    <property type="match status" value="1"/>
</dbReference>
<feature type="domain" description="B box-type" evidence="9">
    <location>
        <begin position="274"/>
        <end position="315"/>
    </location>
</feature>
<feature type="repeat" description="NHL" evidence="7">
    <location>
        <begin position="779"/>
        <end position="822"/>
    </location>
</feature>
<proteinExistence type="predicted"/>
<feature type="compositionally biased region" description="Polar residues" evidence="8">
    <location>
        <begin position="13"/>
        <end position="22"/>
    </location>
</feature>
<dbReference type="InterPro" id="IPR011042">
    <property type="entry name" value="6-blade_b-propeller_TolB-like"/>
</dbReference>
<dbReference type="SUPFAM" id="SSF101898">
    <property type="entry name" value="NHL repeat"/>
    <property type="match status" value="1"/>
</dbReference>
<comment type="caution">
    <text evidence="10">The sequence shown here is derived from an EMBL/GenBank/DDBJ whole genome shotgun (WGS) entry which is preliminary data.</text>
</comment>
<name>A0AAN8F0K0_TRICO</name>
<dbReference type="Proteomes" id="UP001331761">
    <property type="component" value="Unassembled WGS sequence"/>
</dbReference>
<evidence type="ECO:0000313" key="11">
    <source>
        <dbReference type="Proteomes" id="UP001331761"/>
    </source>
</evidence>
<dbReference type="EMBL" id="WIXE01019688">
    <property type="protein sequence ID" value="KAK5969832.1"/>
    <property type="molecule type" value="Genomic_DNA"/>
</dbReference>
<dbReference type="PANTHER" id="PTHR24104">
    <property type="entry name" value="E3 UBIQUITIN-PROTEIN LIGASE NHLRC1-RELATED"/>
    <property type="match status" value="1"/>
</dbReference>
<feature type="repeat" description="NHL" evidence="7">
    <location>
        <begin position="636"/>
        <end position="679"/>
    </location>
</feature>
<feature type="repeat" description="NHL" evidence="7">
    <location>
        <begin position="683"/>
        <end position="726"/>
    </location>
</feature>
<sequence>MQRVDPRNDEAEGTSQKTTGGATNAGPFTIEGQDSFNSSNGYHGSLFETPQSLLSSPQYDMFSSPFRSSQQRCSLCQKDIQGQHRQYPCSHKVCGHCCSLADSRKCLICYASAGTNPFPPYMFLSPPHTDHSNELLDPSLSLHNQSITSYQNGLTDSLSSVSLGLSELSGHLESFNLWDNRTKIPTTPRSSASQAIVLPEGPVRSEEDHPAVFSPNSQLVTTPTVTSPLSMLSSSNVNTQRSILPSCATCGENARLVVSFTVYNKYLHGFLCKCVLLREKEAEAFCANCRELLCALCVVAHQRVRVTRDHVVISLQQLLNHMTASAFGTGDDGVLGGSSDSSPRPSSVCSTHDAKVFCSCETCGRVALCAHCISRHSAHHIVPLGDVRACVVSMLAESRRNERSIEEAAESVRTMSERVDASVQTIKSVEAITCEDDNSQLVNAFQELLQLYAQPIHLIPHENDAVKFSVPDNQLLLQPIRERQCIVYVQLRDACGEIVPTDRADGGVRDITATVIAPDGRSLEVHIGRSESDPGVIGIAYYPILDGQHQLDIRIRGVSISGCPAVVDVRHGRNYAEIAAQGELFSFGKEGKFIPGSADGELCRPWGICVDLRGRVLVADRSNNRIQIFDRDGGFLAKFGCGGTRSGQFDRPAGVTVNTRNNIVVADKDNHRIQVFDENGNFLLKFGERGRPIGMFNYPWGVATNSQNHIAVSDTRNHRVQVFNENGQFIRKCGFDTAFFYKHLDSPRGVCYLSDGQLLITDFNNHRLAVLSSRDTPEMKVYGTEGSVEGMFCRPQGVKVDPEGHILICDSRNNRVQVFSGDDMRCIAVFGQTSAASGFEMPAELPAPFRSTGPAPFHTSTTPTGGVSVDTSSGGPRPLLDRPTDVAIAPDGRIYVVDFGNNCIRVF</sequence>
<dbReference type="PANTHER" id="PTHR24104:SF25">
    <property type="entry name" value="PROTEIN LIN-41"/>
    <property type="match status" value="1"/>
</dbReference>
<gene>
    <name evidence="10" type="ORF">GCK32_009781</name>
</gene>
<keyword evidence="4" id="KW-0862">Zinc</keyword>
<dbReference type="SMART" id="SM00336">
    <property type="entry name" value="BBOX"/>
    <property type="match status" value="2"/>
</dbReference>
<keyword evidence="3 5" id="KW-0863">Zinc-finger</keyword>
<keyword evidence="1" id="KW-0479">Metal-binding</keyword>
<dbReference type="GO" id="GO:0003723">
    <property type="term" value="F:RNA binding"/>
    <property type="evidence" value="ECO:0007669"/>
    <property type="project" value="UniProtKB-KW"/>
</dbReference>
<evidence type="ECO:0000256" key="1">
    <source>
        <dbReference type="ARBA" id="ARBA00022723"/>
    </source>
</evidence>
<protein>
    <submittedName>
        <fullName evidence="10">B box-type domain-containing protein</fullName>
    </submittedName>
</protein>
<dbReference type="GO" id="GO:0061630">
    <property type="term" value="F:ubiquitin protein ligase activity"/>
    <property type="evidence" value="ECO:0007669"/>
    <property type="project" value="TreeGrafter"/>
</dbReference>
<evidence type="ECO:0000256" key="7">
    <source>
        <dbReference type="PROSITE-ProRule" id="PRU00504"/>
    </source>
</evidence>
<evidence type="ECO:0000256" key="2">
    <source>
        <dbReference type="ARBA" id="ARBA00022737"/>
    </source>
</evidence>
<evidence type="ECO:0000256" key="8">
    <source>
        <dbReference type="SAM" id="MobiDB-lite"/>
    </source>
</evidence>
<dbReference type="Gene3D" id="2.60.40.10">
    <property type="entry name" value="Immunoglobulins"/>
    <property type="match status" value="1"/>
</dbReference>
<dbReference type="AlphaFoldDB" id="A0AAN8F0K0"/>
<evidence type="ECO:0000313" key="10">
    <source>
        <dbReference type="EMBL" id="KAK5969832.1"/>
    </source>
</evidence>
<keyword evidence="2" id="KW-0677">Repeat</keyword>
<dbReference type="GO" id="GO:0043161">
    <property type="term" value="P:proteasome-mediated ubiquitin-dependent protein catabolic process"/>
    <property type="evidence" value="ECO:0007669"/>
    <property type="project" value="TreeGrafter"/>
</dbReference>
<evidence type="ECO:0000256" key="3">
    <source>
        <dbReference type="ARBA" id="ARBA00022771"/>
    </source>
</evidence>
<feature type="compositionally biased region" description="Low complexity" evidence="8">
    <location>
        <begin position="859"/>
        <end position="876"/>
    </location>
</feature>
<dbReference type="InterPro" id="IPR001298">
    <property type="entry name" value="Filamin/ABP280_rpt"/>
</dbReference>